<feature type="domain" description="Heterokaryon incompatibility" evidence="1">
    <location>
        <begin position="13"/>
        <end position="108"/>
    </location>
</feature>
<dbReference type="Proteomes" id="UP000799777">
    <property type="component" value="Unassembled WGS sequence"/>
</dbReference>
<proteinExistence type="predicted"/>
<name>A0A9P4H8Z8_9PLEO</name>
<gene>
    <name evidence="2" type="ORF">EK21DRAFT_68512</name>
</gene>
<dbReference type="PANTHER" id="PTHR33112:SF16">
    <property type="entry name" value="HETEROKARYON INCOMPATIBILITY DOMAIN-CONTAINING PROTEIN"/>
    <property type="match status" value="1"/>
</dbReference>
<evidence type="ECO:0000313" key="3">
    <source>
        <dbReference type="Proteomes" id="UP000799777"/>
    </source>
</evidence>
<evidence type="ECO:0000313" key="2">
    <source>
        <dbReference type="EMBL" id="KAF2029092.1"/>
    </source>
</evidence>
<reference evidence="2" key="1">
    <citation type="journal article" date="2020" name="Stud. Mycol.">
        <title>101 Dothideomycetes genomes: a test case for predicting lifestyles and emergence of pathogens.</title>
        <authorList>
            <person name="Haridas S."/>
            <person name="Albert R."/>
            <person name="Binder M."/>
            <person name="Bloem J."/>
            <person name="Labutti K."/>
            <person name="Salamov A."/>
            <person name="Andreopoulos B."/>
            <person name="Baker S."/>
            <person name="Barry K."/>
            <person name="Bills G."/>
            <person name="Bluhm B."/>
            <person name="Cannon C."/>
            <person name="Castanera R."/>
            <person name="Culley D."/>
            <person name="Daum C."/>
            <person name="Ezra D."/>
            <person name="Gonzalez J."/>
            <person name="Henrissat B."/>
            <person name="Kuo A."/>
            <person name="Liang C."/>
            <person name="Lipzen A."/>
            <person name="Lutzoni F."/>
            <person name="Magnuson J."/>
            <person name="Mondo S."/>
            <person name="Nolan M."/>
            <person name="Ohm R."/>
            <person name="Pangilinan J."/>
            <person name="Park H.-J."/>
            <person name="Ramirez L."/>
            <person name="Alfaro M."/>
            <person name="Sun H."/>
            <person name="Tritt A."/>
            <person name="Yoshinaga Y."/>
            <person name="Zwiers L.-H."/>
            <person name="Turgeon B."/>
            <person name="Goodwin S."/>
            <person name="Spatafora J."/>
            <person name="Crous P."/>
            <person name="Grigoriev I."/>
        </authorList>
    </citation>
    <scope>NUCLEOTIDE SEQUENCE</scope>
    <source>
        <strain evidence="2">CBS 110217</strain>
    </source>
</reference>
<dbReference type="InterPro" id="IPR010730">
    <property type="entry name" value="HET"/>
</dbReference>
<dbReference type="OrthoDB" id="5125733at2759"/>
<protein>
    <submittedName>
        <fullName evidence="2">HET-domain-containing protein</fullName>
    </submittedName>
</protein>
<organism evidence="2 3">
    <name type="scientific">Setomelanomma holmii</name>
    <dbReference type="NCBI Taxonomy" id="210430"/>
    <lineage>
        <taxon>Eukaryota</taxon>
        <taxon>Fungi</taxon>
        <taxon>Dikarya</taxon>
        <taxon>Ascomycota</taxon>
        <taxon>Pezizomycotina</taxon>
        <taxon>Dothideomycetes</taxon>
        <taxon>Pleosporomycetidae</taxon>
        <taxon>Pleosporales</taxon>
        <taxon>Pleosporineae</taxon>
        <taxon>Phaeosphaeriaceae</taxon>
        <taxon>Setomelanomma</taxon>
    </lineage>
</organism>
<dbReference type="AlphaFoldDB" id="A0A9P4H8Z8"/>
<accession>A0A9P4H8Z8</accession>
<dbReference type="Pfam" id="PF06985">
    <property type="entry name" value="HET"/>
    <property type="match status" value="1"/>
</dbReference>
<comment type="caution">
    <text evidence="2">The sequence shown here is derived from an EMBL/GenBank/DDBJ whole genome shotgun (WGS) entry which is preliminary data.</text>
</comment>
<keyword evidence="3" id="KW-1185">Reference proteome</keyword>
<dbReference type="EMBL" id="ML978205">
    <property type="protein sequence ID" value="KAF2029092.1"/>
    <property type="molecule type" value="Genomic_DNA"/>
</dbReference>
<sequence length="268" mass="30261">MDVDRDADPHPHYVCLSYCWGGLQPGMTTTDRVSQYSEYIDFAEMPRTVQDIVKVTQSLGVEFLWVDAYCIVQDSGHDKIVEFGKMSSMCRGAYCTIAVMSDKSATGGFLEPLRGKPLVTRAWTLQESLLSPRLLMFFSGELSTLDLAGADEHGLTSDVRILKGRFHNQWRTIVQQYPKRVVTSPSDRLPATIGIVSEMESRAALGTYVVGMWSKTLRHDLLWEVESRDNLFRAHQRSDRRSDICHLRRALHGPGCPEITPCFTPWAS</sequence>
<dbReference type="PANTHER" id="PTHR33112">
    <property type="entry name" value="DOMAIN PROTEIN, PUTATIVE-RELATED"/>
    <property type="match status" value="1"/>
</dbReference>
<evidence type="ECO:0000259" key="1">
    <source>
        <dbReference type="Pfam" id="PF06985"/>
    </source>
</evidence>